<dbReference type="Proteomes" id="UP000280475">
    <property type="component" value="Chromosome"/>
</dbReference>
<gene>
    <name evidence="2" type="ORF">C7H83_05365</name>
</gene>
<evidence type="ECO:0000256" key="1">
    <source>
        <dbReference type="SAM" id="Phobius"/>
    </source>
</evidence>
<keyword evidence="1" id="KW-0472">Membrane</keyword>
<name>A0A3G5FHW7_TETHA</name>
<dbReference type="RefSeq" id="WP_103892235.1">
    <property type="nucleotide sequence ID" value="NZ_CP027768.1"/>
</dbReference>
<evidence type="ECO:0008006" key="4">
    <source>
        <dbReference type="Google" id="ProtNLM"/>
    </source>
</evidence>
<sequence length="120" mass="13760">MREVSEETIALSFIVILLWIISLLCAVYRYIIRPNSYKGETVAEVLEIDSINYGNAKVVIQYNVNGQIHRKVIASGVKQVVGFGRGNSKTTPFYDRGHQLTIRYKENNPQKIYIKNKKPE</sequence>
<keyword evidence="1" id="KW-1133">Transmembrane helix</keyword>
<keyword evidence="1" id="KW-0812">Transmembrane</keyword>
<evidence type="ECO:0000313" key="2">
    <source>
        <dbReference type="EMBL" id="AYW49936.1"/>
    </source>
</evidence>
<evidence type="ECO:0000313" key="3">
    <source>
        <dbReference type="Proteomes" id="UP000280475"/>
    </source>
</evidence>
<accession>A0A3G5FHW7</accession>
<organism evidence="2 3">
    <name type="scientific">Tetragenococcus halophilus</name>
    <name type="common">Pediococcus halophilus</name>
    <dbReference type="NCBI Taxonomy" id="51669"/>
    <lineage>
        <taxon>Bacteria</taxon>
        <taxon>Bacillati</taxon>
        <taxon>Bacillota</taxon>
        <taxon>Bacilli</taxon>
        <taxon>Lactobacillales</taxon>
        <taxon>Enterococcaceae</taxon>
        <taxon>Tetragenococcus</taxon>
    </lineage>
</organism>
<protein>
    <recommendedName>
        <fullName evidence="4">DUF3592 domain-containing protein</fullName>
    </recommendedName>
</protein>
<dbReference type="AlphaFoldDB" id="A0A3G5FHW7"/>
<proteinExistence type="predicted"/>
<feature type="transmembrane region" description="Helical" evidence="1">
    <location>
        <begin position="12"/>
        <end position="31"/>
    </location>
</feature>
<dbReference type="EMBL" id="CP027768">
    <property type="protein sequence ID" value="AYW49936.1"/>
    <property type="molecule type" value="Genomic_DNA"/>
</dbReference>
<reference evidence="2 3" key="1">
    <citation type="journal article" date="2012" name="Int. J. Syst. Evol. Microbiol.">
        <title>Characterization of Tetragenococcus strains from sugar thick juice reveals a novel species, Tetragenococcus osmophilus sp. nov., and divides Tetragenococcus halophilus into two subspecies, T. halophilus subsp. halophilus subsp. nov. and T. halophilus subsp. flandriensis subsp. nov.</title>
        <authorList>
            <person name="Juste A."/>
            <person name="Van Trappen S."/>
            <person name="Verreth C."/>
            <person name="Cleenwerck I."/>
            <person name="De Vos P."/>
            <person name="Lievens B."/>
            <person name="Willems K.A."/>
        </authorList>
    </citation>
    <scope>NUCLEOTIDE SEQUENCE [LARGE SCALE GENOMIC DNA]</scope>
    <source>
        <strain evidence="2 3">LMG 26042</strain>
    </source>
</reference>